<protein>
    <submittedName>
        <fullName evidence="1">Uncharacterized protein</fullName>
    </submittedName>
</protein>
<dbReference type="AlphaFoldDB" id="A0A7J0FCX1"/>
<keyword evidence="2" id="KW-1185">Reference proteome</keyword>
<organism evidence="1 2">
    <name type="scientific">Actinidia rufa</name>
    <dbReference type="NCBI Taxonomy" id="165716"/>
    <lineage>
        <taxon>Eukaryota</taxon>
        <taxon>Viridiplantae</taxon>
        <taxon>Streptophyta</taxon>
        <taxon>Embryophyta</taxon>
        <taxon>Tracheophyta</taxon>
        <taxon>Spermatophyta</taxon>
        <taxon>Magnoliopsida</taxon>
        <taxon>eudicotyledons</taxon>
        <taxon>Gunneridae</taxon>
        <taxon>Pentapetalae</taxon>
        <taxon>asterids</taxon>
        <taxon>Ericales</taxon>
        <taxon>Actinidiaceae</taxon>
        <taxon>Actinidia</taxon>
    </lineage>
</organism>
<evidence type="ECO:0000313" key="2">
    <source>
        <dbReference type="Proteomes" id="UP000585474"/>
    </source>
</evidence>
<name>A0A7J0FCX1_9ERIC</name>
<dbReference type="EMBL" id="BJWL01000011">
    <property type="protein sequence ID" value="GFY96099.1"/>
    <property type="molecule type" value="Genomic_DNA"/>
</dbReference>
<sequence length="115" mass="12960">MADGTRSQDLKKLEESVRALKEHQERTARENEEIRNSLKGLGEIKEMLSAVTLKYDQMAAYVYGRQPQEASSGELNTQLRAGSSQPQLTTGFGTRTIALKLWPRKLGRVLKLEKV</sequence>
<reference evidence="1 2" key="1">
    <citation type="submission" date="2019-07" db="EMBL/GenBank/DDBJ databases">
        <title>De Novo Assembly of kiwifruit Actinidia rufa.</title>
        <authorList>
            <person name="Sugita-Konishi S."/>
            <person name="Sato K."/>
            <person name="Mori E."/>
            <person name="Abe Y."/>
            <person name="Kisaki G."/>
            <person name="Hamano K."/>
            <person name="Suezawa K."/>
            <person name="Otani M."/>
            <person name="Fukuda T."/>
            <person name="Manabe T."/>
            <person name="Gomi K."/>
            <person name="Tabuchi M."/>
            <person name="Akimitsu K."/>
            <person name="Kataoka I."/>
        </authorList>
    </citation>
    <scope>NUCLEOTIDE SEQUENCE [LARGE SCALE GENOMIC DNA]</scope>
    <source>
        <strain evidence="2">cv. Fuchu</strain>
    </source>
</reference>
<gene>
    <name evidence="1" type="ORF">Acr_11g0004050</name>
</gene>
<proteinExistence type="predicted"/>
<dbReference type="OrthoDB" id="2013610at2759"/>
<accession>A0A7J0FCX1</accession>
<evidence type="ECO:0000313" key="1">
    <source>
        <dbReference type="EMBL" id="GFY96099.1"/>
    </source>
</evidence>
<dbReference type="Proteomes" id="UP000585474">
    <property type="component" value="Unassembled WGS sequence"/>
</dbReference>
<comment type="caution">
    <text evidence="1">The sequence shown here is derived from an EMBL/GenBank/DDBJ whole genome shotgun (WGS) entry which is preliminary data.</text>
</comment>